<sequence>MSVARKTKEETEKTYHALLEAAAELFRIQGYSRTTLNEIAKKAGMTRGAFYWHFEKKSDVIRAIWENHAYASFNPIREAIAKLPLENPAGAYRNHVREMIDVISDNQSVARAMFIILHNMEVSEKNNDLIEFLGEQHIRFHGSMSEAFIRIHAAGQLKPGISAEQAASGCSCLLLGMINRALLPFGDFNLKWDGQEIFKSHLDGILRE</sequence>
<dbReference type="GO" id="GO:0003700">
    <property type="term" value="F:DNA-binding transcription factor activity"/>
    <property type="evidence" value="ECO:0007669"/>
    <property type="project" value="TreeGrafter"/>
</dbReference>
<dbReference type="InterPro" id="IPR001647">
    <property type="entry name" value="HTH_TetR"/>
</dbReference>
<dbReference type="OrthoDB" id="9798857at2"/>
<dbReference type="InterPro" id="IPR050109">
    <property type="entry name" value="HTH-type_TetR-like_transc_reg"/>
</dbReference>
<feature type="domain" description="HTH tetR-type" evidence="3">
    <location>
        <begin position="12"/>
        <end position="72"/>
    </location>
</feature>
<gene>
    <name evidence="4" type="ORF">C0081_11465</name>
</gene>
<keyword evidence="1 2" id="KW-0238">DNA-binding</keyword>
<dbReference type="PRINTS" id="PR00455">
    <property type="entry name" value="HTHTETR"/>
</dbReference>
<dbReference type="SUPFAM" id="SSF46689">
    <property type="entry name" value="Homeodomain-like"/>
    <property type="match status" value="1"/>
</dbReference>
<evidence type="ECO:0000313" key="5">
    <source>
        <dbReference type="Proteomes" id="UP000234881"/>
    </source>
</evidence>
<dbReference type="InterPro" id="IPR036271">
    <property type="entry name" value="Tet_transcr_reg_TetR-rel_C_sf"/>
</dbReference>
<proteinExistence type="predicted"/>
<evidence type="ECO:0000256" key="2">
    <source>
        <dbReference type="PROSITE-ProRule" id="PRU00335"/>
    </source>
</evidence>
<name>A0A2N5XQC8_9HYPH</name>
<evidence type="ECO:0000313" key="4">
    <source>
        <dbReference type="EMBL" id="PLW76685.1"/>
    </source>
</evidence>
<dbReference type="GO" id="GO:0000976">
    <property type="term" value="F:transcription cis-regulatory region binding"/>
    <property type="evidence" value="ECO:0007669"/>
    <property type="project" value="TreeGrafter"/>
</dbReference>
<protein>
    <recommendedName>
        <fullName evidence="3">HTH tetR-type domain-containing protein</fullName>
    </recommendedName>
</protein>
<keyword evidence="5" id="KW-1185">Reference proteome</keyword>
<dbReference type="InterPro" id="IPR009057">
    <property type="entry name" value="Homeodomain-like_sf"/>
</dbReference>
<dbReference type="EMBL" id="PKUQ01000022">
    <property type="protein sequence ID" value="PLW76685.1"/>
    <property type="molecule type" value="Genomic_DNA"/>
</dbReference>
<dbReference type="Proteomes" id="UP000234881">
    <property type="component" value="Unassembled WGS sequence"/>
</dbReference>
<dbReference type="Pfam" id="PF00440">
    <property type="entry name" value="TetR_N"/>
    <property type="match status" value="1"/>
</dbReference>
<evidence type="ECO:0000256" key="1">
    <source>
        <dbReference type="ARBA" id="ARBA00023125"/>
    </source>
</evidence>
<dbReference type="AlphaFoldDB" id="A0A2N5XQC8"/>
<feature type="DNA-binding region" description="H-T-H motif" evidence="2">
    <location>
        <begin position="35"/>
        <end position="54"/>
    </location>
</feature>
<accession>A0A2N5XQC8</accession>
<dbReference type="PANTHER" id="PTHR30055">
    <property type="entry name" value="HTH-TYPE TRANSCRIPTIONAL REGULATOR RUTR"/>
    <property type="match status" value="1"/>
</dbReference>
<dbReference type="Gene3D" id="1.10.357.10">
    <property type="entry name" value="Tetracycline Repressor, domain 2"/>
    <property type="match status" value="1"/>
</dbReference>
<dbReference type="SUPFAM" id="SSF48498">
    <property type="entry name" value="Tetracyclin repressor-like, C-terminal domain"/>
    <property type="match status" value="1"/>
</dbReference>
<reference evidence="4 5" key="1">
    <citation type="submission" date="2018-01" db="EMBL/GenBank/DDBJ databases">
        <title>The draft genome sequence of Cohaesibacter sp. H1304.</title>
        <authorList>
            <person name="Wang N.-N."/>
            <person name="Du Z.-J."/>
        </authorList>
    </citation>
    <scope>NUCLEOTIDE SEQUENCE [LARGE SCALE GENOMIC DNA]</scope>
    <source>
        <strain evidence="4 5">H1304</strain>
    </source>
</reference>
<dbReference type="PROSITE" id="PS50977">
    <property type="entry name" value="HTH_TETR_2"/>
    <property type="match status" value="1"/>
</dbReference>
<dbReference type="PANTHER" id="PTHR30055:SF226">
    <property type="entry name" value="HTH-TYPE TRANSCRIPTIONAL REGULATOR PKSA"/>
    <property type="match status" value="1"/>
</dbReference>
<evidence type="ECO:0000259" key="3">
    <source>
        <dbReference type="PROSITE" id="PS50977"/>
    </source>
</evidence>
<organism evidence="4 5">
    <name type="scientific">Cohaesibacter celericrescens</name>
    <dbReference type="NCBI Taxonomy" id="2067669"/>
    <lineage>
        <taxon>Bacteria</taxon>
        <taxon>Pseudomonadati</taxon>
        <taxon>Pseudomonadota</taxon>
        <taxon>Alphaproteobacteria</taxon>
        <taxon>Hyphomicrobiales</taxon>
        <taxon>Cohaesibacteraceae</taxon>
    </lineage>
</organism>
<comment type="caution">
    <text evidence="4">The sequence shown here is derived from an EMBL/GenBank/DDBJ whole genome shotgun (WGS) entry which is preliminary data.</text>
</comment>